<dbReference type="OrthoDB" id="28931at10239"/>
<reference evidence="1" key="1">
    <citation type="submission" date="2016-06" db="EMBL/GenBank/DDBJ databases">
        <authorList>
            <person name="Berg J.A."/>
            <person name="Hyde J.R."/>
            <person name="Breakwell D.P."/>
            <person name="Hope S."/>
            <person name="Grose J.H."/>
        </authorList>
    </citation>
    <scope>NUCLEOTIDE SEQUENCE [LARGE SCALE GENOMIC DNA]</scope>
</reference>
<dbReference type="GeneID" id="29057207"/>
<sequence>MKIFLVTDEFIAGPVNPSFRAIVVAADESGARWVVARQNAGPGMENVRQACAICLGDTEVEMETVLSYTPGQGTGNMVKSHKPLDVEGDTFYRVNKDTVTDPYPLLPEHPDRLSDNEVTYWLSTGTGLLMRLTERETRLPNYTGEPGVYSEKETYAQYWRPGHTAGRPEYLPTDSLKVEHYLARPESTNIFTLAEAHSIVSRLSQAPYHTDASRDLLSYLWDNFVSYTEVGSDKPVNDLLMFSGQKLWFQGEKARDWIMSIPHCIVHVRNLNMDA</sequence>
<evidence type="ECO:0000313" key="2">
    <source>
        <dbReference type="Proteomes" id="UP000202181"/>
    </source>
</evidence>
<organism evidence="1 2">
    <name type="scientific">Erwinia phage vB_EamM_Asesino</name>
    <dbReference type="NCBI Taxonomy" id="1883370"/>
    <lineage>
        <taxon>Viruses</taxon>
        <taxon>Duplodnaviria</taxon>
        <taxon>Heunggongvirae</taxon>
        <taxon>Uroviricota</taxon>
        <taxon>Caudoviricetes</taxon>
        <taxon>Chimalliviridae</taxon>
        <taxon>Erskinevirus</taxon>
        <taxon>Erskinevirus asesino</taxon>
    </lineage>
</organism>
<dbReference type="RefSeq" id="YP_009290875.1">
    <property type="nucleotide sequence ID" value="NC_031107.2"/>
</dbReference>
<dbReference type="EMBL" id="KX397364">
    <property type="protein sequence ID" value="ANZ48270.1"/>
    <property type="molecule type" value="Genomic_DNA"/>
</dbReference>
<accession>A0A1B2IAI8</accession>
<evidence type="ECO:0000313" key="1">
    <source>
        <dbReference type="EMBL" id="ANZ48270.1"/>
    </source>
</evidence>
<protein>
    <submittedName>
        <fullName evidence="1">Uncharacterized protein</fullName>
    </submittedName>
</protein>
<gene>
    <name evidence="1" type="ORF">ASESINO_257</name>
</gene>
<dbReference type="Proteomes" id="UP000202181">
    <property type="component" value="Segment"/>
</dbReference>
<name>A0A1B2IAI8_9CAUD</name>
<dbReference type="KEGG" id="vg:29057207"/>
<keyword evidence="2" id="KW-1185">Reference proteome</keyword>
<proteinExistence type="predicted"/>